<dbReference type="EMBL" id="JAAMPC010000003">
    <property type="protein sequence ID" value="KAG2318690.1"/>
    <property type="molecule type" value="Genomic_DNA"/>
</dbReference>
<name>A0A8X7VXM8_BRACI</name>
<organism evidence="2 3">
    <name type="scientific">Brassica carinata</name>
    <name type="common">Ethiopian mustard</name>
    <name type="synonym">Abyssinian cabbage</name>
    <dbReference type="NCBI Taxonomy" id="52824"/>
    <lineage>
        <taxon>Eukaryota</taxon>
        <taxon>Viridiplantae</taxon>
        <taxon>Streptophyta</taxon>
        <taxon>Embryophyta</taxon>
        <taxon>Tracheophyta</taxon>
        <taxon>Spermatophyta</taxon>
        <taxon>Magnoliopsida</taxon>
        <taxon>eudicotyledons</taxon>
        <taxon>Gunneridae</taxon>
        <taxon>Pentapetalae</taxon>
        <taxon>rosids</taxon>
        <taxon>malvids</taxon>
        <taxon>Brassicales</taxon>
        <taxon>Brassicaceae</taxon>
        <taxon>Brassiceae</taxon>
        <taxon>Brassica</taxon>
    </lineage>
</organism>
<protein>
    <submittedName>
        <fullName evidence="2">Uncharacterized protein</fullName>
    </submittedName>
</protein>
<proteinExistence type="predicted"/>
<feature type="compositionally biased region" description="Basic and acidic residues" evidence="1">
    <location>
        <begin position="31"/>
        <end position="47"/>
    </location>
</feature>
<evidence type="ECO:0000313" key="2">
    <source>
        <dbReference type="EMBL" id="KAG2318690.1"/>
    </source>
</evidence>
<evidence type="ECO:0000313" key="3">
    <source>
        <dbReference type="Proteomes" id="UP000886595"/>
    </source>
</evidence>
<evidence type="ECO:0000256" key="1">
    <source>
        <dbReference type="SAM" id="MobiDB-lite"/>
    </source>
</evidence>
<gene>
    <name evidence="2" type="ORF">Bca52824_011903</name>
</gene>
<comment type="caution">
    <text evidence="2">The sequence shown here is derived from an EMBL/GenBank/DDBJ whole genome shotgun (WGS) entry which is preliminary data.</text>
</comment>
<accession>A0A8X7VXM8</accession>
<dbReference type="Proteomes" id="UP000886595">
    <property type="component" value="Unassembled WGS sequence"/>
</dbReference>
<feature type="region of interest" description="Disordered" evidence="1">
    <location>
        <begin position="25"/>
        <end position="54"/>
    </location>
</feature>
<sequence length="93" mass="10562">MDLESLETIAILDAQRDYMDMNEEDALNEENAMREGETEVQEPDKSDTQATATTQTQHGQSLVLFCTKSVCVTVLDNKKMEKWSRWFEIKGGG</sequence>
<keyword evidence="3" id="KW-1185">Reference proteome</keyword>
<reference evidence="2 3" key="1">
    <citation type="submission" date="2020-02" db="EMBL/GenBank/DDBJ databases">
        <authorList>
            <person name="Ma Q."/>
            <person name="Huang Y."/>
            <person name="Song X."/>
            <person name="Pei D."/>
        </authorList>
    </citation>
    <scope>NUCLEOTIDE SEQUENCE [LARGE SCALE GENOMIC DNA]</scope>
    <source>
        <strain evidence="2">Sxm20200214</strain>
        <tissue evidence="2">Leaf</tissue>
    </source>
</reference>
<dbReference type="AlphaFoldDB" id="A0A8X7VXM8"/>